<evidence type="ECO:0000256" key="5">
    <source>
        <dbReference type="ARBA" id="ARBA00022989"/>
    </source>
</evidence>
<dbReference type="Pfam" id="PF00664">
    <property type="entry name" value="ABC_membrane"/>
    <property type="match status" value="1"/>
</dbReference>
<feature type="transmembrane region" description="Helical" evidence="7">
    <location>
        <begin position="270"/>
        <end position="288"/>
    </location>
</feature>
<proteinExistence type="predicted"/>
<evidence type="ECO:0000256" key="3">
    <source>
        <dbReference type="ARBA" id="ARBA00022741"/>
    </source>
</evidence>
<evidence type="ECO:0000256" key="2">
    <source>
        <dbReference type="ARBA" id="ARBA00022692"/>
    </source>
</evidence>
<dbReference type="InterPro" id="IPR003593">
    <property type="entry name" value="AAA+_ATPase"/>
</dbReference>
<dbReference type="PANTHER" id="PTHR24221">
    <property type="entry name" value="ATP-BINDING CASSETTE SUB-FAMILY B"/>
    <property type="match status" value="1"/>
</dbReference>
<protein>
    <submittedName>
        <fullName evidence="10">Unannotated protein</fullName>
    </submittedName>
</protein>
<dbReference type="EMBL" id="CAEZSR010000071">
    <property type="protein sequence ID" value="CAB4564387.1"/>
    <property type="molecule type" value="Genomic_DNA"/>
</dbReference>
<dbReference type="InterPro" id="IPR003439">
    <property type="entry name" value="ABC_transporter-like_ATP-bd"/>
</dbReference>
<evidence type="ECO:0000259" key="8">
    <source>
        <dbReference type="PROSITE" id="PS50893"/>
    </source>
</evidence>
<feature type="domain" description="ABC transmembrane type-1" evidence="9">
    <location>
        <begin position="24"/>
        <end position="301"/>
    </location>
</feature>
<dbReference type="PANTHER" id="PTHR24221:SF423">
    <property type="entry name" value="ABC TRANSPORTER"/>
    <property type="match status" value="1"/>
</dbReference>
<evidence type="ECO:0000256" key="6">
    <source>
        <dbReference type="ARBA" id="ARBA00023136"/>
    </source>
</evidence>
<keyword evidence="6 7" id="KW-0472">Membrane</keyword>
<feature type="transmembrane region" description="Helical" evidence="7">
    <location>
        <begin position="242"/>
        <end position="264"/>
    </location>
</feature>
<reference evidence="10" key="1">
    <citation type="submission" date="2020-05" db="EMBL/GenBank/DDBJ databases">
        <authorList>
            <person name="Chiriac C."/>
            <person name="Salcher M."/>
            <person name="Ghai R."/>
            <person name="Kavagutti S V."/>
        </authorList>
    </citation>
    <scope>NUCLEOTIDE SEQUENCE</scope>
</reference>
<dbReference type="PROSITE" id="PS50929">
    <property type="entry name" value="ABC_TM1F"/>
    <property type="match status" value="1"/>
</dbReference>
<dbReference type="InterPro" id="IPR036640">
    <property type="entry name" value="ABC1_TM_sf"/>
</dbReference>
<dbReference type="InterPro" id="IPR027417">
    <property type="entry name" value="P-loop_NTPase"/>
</dbReference>
<dbReference type="GO" id="GO:0005524">
    <property type="term" value="F:ATP binding"/>
    <property type="evidence" value="ECO:0007669"/>
    <property type="project" value="UniProtKB-KW"/>
</dbReference>
<dbReference type="Gene3D" id="1.20.1560.10">
    <property type="entry name" value="ABC transporter type 1, transmembrane domain"/>
    <property type="match status" value="1"/>
</dbReference>
<evidence type="ECO:0000259" key="9">
    <source>
        <dbReference type="PROSITE" id="PS50929"/>
    </source>
</evidence>
<dbReference type="GO" id="GO:0016887">
    <property type="term" value="F:ATP hydrolysis activity"/>
    <property type="evidence" value="ECO:0007669"/>
    <property type="project" value="InterPro"/>
</dbReference>
<accession>A0A6J6DJP8</accession>
<keyword evidence="5 7" id="KW-1133">Transmembrane helix</keyword>
<dbReference type="AlphaFoldDB" id="A0A6J6DJP8"/>
<dbReference type="InterPro" id="IPR011527">
    <property type="entry name" value="ABC1_TM_dom"/>
</dbReference>
<dbReference type="Gene3D" id="3.40.50.300">
    <property type="entry name" value="P-loop containing nucleotide triphosphate hydrolases"/>
    <property type="match status" value="1"/>
</dbReference>
<feature type="transmembrane region" description="Helical" evidence="7">
    <location>
        <begin position="55"/>
        <end position="79"/>
    </location>
</feature>
<dbReference type="SUPFAM" id="SSF52540">
    <property type="entry name" value="P-loop containing nucleoside triphosphate hydrolases"/>
    <property type="match status" value="1"/>
</dbReference>
<gene>
    <name evidence="10" type="ORF">UFOPK1493_01996</name>
</gene>
<evidence type="ECO:0000256" key="7">
    <source>
        <dbReference type="SAM" id="Phobius"/>
    </source>
</evidence>
<keyword evidence="4" id="KW-0067">ATP-binding</keyword>
<evidence type="ECO:0000256" key="1">
    <source>
        <dbReference type="ARBA" id="ARBA00004141"/>
    </source>
</evidence>
<dbReference type="SMART" id="SM00382">
    <property type="entry name" value="AAA"/>
    <property type="match status" value="1"/>
</dbReference>
<dbReference type="PROSITE" id="PS50893">
    <property type="entry name" value="ABC_TRANSPORTER_2"/>
    <property type="match status" value="1"/>
</dbReference>
<feature type="transmembrane region" description="Helical" evidence="7">
    <location>
        <begin position="20"/>
        <end position="43"/>
    </location>
</feature>
<feature type="transmembrane region" description="Helical" evidence="7">
    <location>
        <begin position="158"/>
        <end position="176"/>
    </location>
</feature>
<dbReference type="Pfam" id="PF00005">
    <property type="entry name" value="ABC_tran"/>
    <property type="match status" value="1"/>
</dbReference>
<evidence type="ECO:0000256" key="4">
    <source>
        <dbReference type="ARBA" id="ARBA00022840"/>
    </source>
</evidence>
<dbReference type="GO" id="GO:0140359">
    <property type="term" value="F:ABC-type transporter activity"/>
    <property type="evidence" value="ECO:0007669"/>
    <property type="project" value="InterPro"/>
</dbReference>
<dbReference type="InterPro" id="IPR039421">
    <property type="entry name" value="Type_1_exporter"/>
</dbReference>
<dbReference type="GO" id="GO:0016020">
    <property type="term" value="C:membrane"/>
    <property type="evidence" value="ECO:0007669"/>
    <property type="project" value="UniProtKB-SubCell"/>
</dbReference>
<name>A0A6J6DJP8_9ZZZZ</name>
<comment type="subcellular location">
    <subcellularLocation>
        <location evidence="1">Membrane</location>
        <topology evidence="1">Multi-pass membrane protein</topology>
    </subcellularLocation>
</comment>
<sequence>MNVWRLTWRATQHHPRSFWLGWSLFVLFFTFPVAIGWLLGTGFDALSEGDTRRVVVTAVLILVLEVARMATIHVGALLWTQAWVHIQSLLRANMLEAQLASGGEHAGRPVSSSGEAITHFRDDTEDVAMLVDGFIDVSAGVAFTTGAAFVLGSIDARAAMVLLVPLLAVALATRTLDDRIKRYRVADREAAAAVSGLLGDVMAASTTVKVNDAVPGTIRRLRVLVDRRRRTAVRDRVLDESVWAFSQGAADVGLGLVLLVSAGAMASGELAVGELAVFTAYLGWLSFLPRMVGRMLARHKQASVAFGRMSRLVAGDDARNTVRRQHLPIARRDRRSRPTPTRPNRVPLDELEVRGLSATYSTGAGVHDVSFRLARGGFTVVTGEIGSGKSTLLRALLGLGGDGLEVRGDIRWNGEVVVDRAAFFVPPNAAYLPQVPQLISDSLLDNVALGPADREAVVRALELAAVRLDVDEMPDGLDTRIGPRGLRLSGGQRQRVATARALVHGPELVVLDDLSSALDVETELELWQHLSDAGMTVLAVSHRAVAFERADQVLRLVQGRLTT</sequence>
<organism evidence="10">
    <name type="scientific">freshwater metagenome</name>
    <dbReference type="NCBI Taxonomy" id="449393"/>
    <lineage>
        <taxon>unclassified sequences</taxon>
        <taxon>metagenomes</taxon>
        <taxon>ecological metagenomes</taxon>
    </lineage>
</organism>
<dbReference type="SUPFAM" id="SSF90123">
    <property type="entry name" value="ABC transporter transmembrane region"/>
    <property type="match status" value="1"/>
</dbReference>
<keyword evidence="2 7" id="KW-0812">Transmembrane</keyword>
<evidence type="ECO:0000313" key="10">
    <source>
        <dbReference type="EMBL" id="CAB4564387.1"/>
    </source>
</evidence>
<keyword evidence="3" id="KW-0547">Nucleotide-binding</keyword>
<feature type="domain" description="ABC transporter" evidence="8">
    <location>
        <begin position="351"/>
        <end position="563"/>
    </location>
</feature>